<dbReference type="Pfam" id="PF13419">
    <property type="entry name" value="HAD_2"/>
    <property type="match status" value="1"/>
</dbReference>
<dbReference type="GO" id="GO:0044281">
    <property type="term" value="P:small molecule metabolic process"/>
    <property type="evidence" value="ECO:0007669"/>
    <property type="project" value="UniProtKB-ARBA"/>
</dbReference>
<dbReference type="PANTHER" id="PTHR46470">
    <property type="entry name" value="N-ACYLNEURAMINATE-9-PHOSPHATASE"/>
    <property type="match status" value="1"/>
</dbReference>
<protein>
    <submittedName>
        <fullName evidence="6">HAD family hydrolase</fullName>
        <ecNumber evidence="6">3.1.3.-</ecNumber>
    </submittedName>
</protein>
<evidence type="ECO:0000256" key="2">
    <source>
        <dbReference type="ARBA" id="ARBA00007958"/>
    </source>
</evidence>
<keyword evidence="3" id="KW-0479">Metal-binding</keyword>
<dbReference type="NCBIfam" id="TIGR01509">
    <property type="entry name" value="HAD-SF-IA-v3"/>
    <property type="match status" value="1"/>
</dbReference>
<dbReference type="GO" id="GO:0016787">
    <property type="term" value="F:hydrolase activity"/>
    <property type="evidence" value="ECO:0007669"/>
    <property type="project" value="UniProtKB-KW"/>
</dbReference>
<evidence type="ECO:0000256" key="4">
    <source>
        <dbReference type="ARBA" id="ARBA00022801"/>
    </source>
</evidence>
<dbReference type="EMBL" id="JBHSFA010000009">
    <property type="protein sequence ID" value="MFC4543629.1"/>
    <property type="molecule type" value="Genomic_DNA"/>
</dbReference>
<evidence type="ECO:0000313" key="6">
    <source>
        <dbReference type="EMBL" id="MFC4543629.1"/>
    </source>
</evidence>
<reference evidence="6 7" key="1">
    <citation type="journal article" date="2019" name="Int. J. Syst. Evol. Microbiol.">
        <title>The Global Catalogue of Microorganisms (GCM) 10K type strain sequencing project: providing services to taxonomists for standard genome sequencing and annotation.</title>
        <authorList>
            <consortium name="The Broad Institute Genomics Platform"/>
            <consortium name="The Broad Institute Genome Sequencing Center for Infectious Disease"/>
            <person name="Wu L."/>
            <person name="Ma J."/>
        </authorList>
    </citation>
    <scope>NUCLEOTIDE SEQUENCE [LARGE SCALE GENOMIC DNA]</scope>
    <source>
        <strain evidence="6 7">WLHS5</strain>
    </source>
</reference>
<comment type="cofactor">
    <cofactor evidence="1">
        <name>Mg(2+)</name>
        <dbReference type="ChEBI" id="CHEBI:18420"/>
    </cofactor>
</comment>
<keyword evidence="7" id="KW-1185">Reference proteome</keyword>
<dbReference type="RefSeq" id="WP_250138597.1">
    <property type="nucleotide sequence ID" value="NZ_JALIQP010000001.1"/>
</dbReference>
<dbReference type="PANTHER" id="PTHR46470:SF2">
    <property type="entry name" value="GLYCERALDEHYDE 3-PHOSPHATE PHOSPHATASE"/>
    <property type="match status" value="1"/>
</dbReference>
<dbReference type="GO" id="GO:0046872">
    <property type="term" value="F:metal ion binding"/>
    <property type="evidence" value="ECO:0007669"/>
    <property type="project" value="UniProtKB-KW"/>
</dbReference>
<dbReference type="Gene3D" id="1.20.120.710">
    <property type="entry name" value="Haloacid dehalogenase hydrolase-like domain"/>
    <property type="match status" value="1"/>
</dbReference>
<dbReference type="InterPro" id="IPR041492">
    <property type="entry name" value="HAD_2"/>
</dbReference>
<evidence type="ECO:0000256" key="5">
    <source>
        <dbReference type="ARBA" id="ARBA00022842"/>
    </source>
</evidence>
<comment type="caution">
    <text evidence="6">The sequence shown here is derived from an EMBL/GenBank/DDBJ whole genome shotgun (WGS) entry which is preliminary data.</text>
</comment>
<dbReference type="SFLD" id="SFLDS00003">
    <property type="entry name" value="Haloacid_Dehalogenase"/>
    <property type="match status" value="1"/>
</dbReference>
<keyword evidence="5" id="KW-0460">Magnesium</keyword>
<dbReference type="InterPro" id="IPR051400">
    <property type="entry name" value="HAD-like_hydrolase"/>
</dbReference>
<dbReference type="Gene3D" id="3.40.50.1000">
    <property type="entry name" value="HAD superfamily/HAD-like"/>
    <property type="match status" value="1"/>
</dbReference>
<dbReference type="AlphaFoldDB" id="A0ABD5PUJ7"/>
<evidence type="ECO:0000256" key="1">
    <source>
        <dbReference type="ARBA" id="ARBA00001946"/>
    </source>
</evidence>
<name>A0ABD5PUJ7_9EURY</name>
<gene>
    <name evidence="6" type="ORF">ACFO5R_17015</name>
</gene>
<dbReference type="InterPro" id="IPR036412">
    <property type="entry name" value="HAD-like_sf"/>
</dbReference>
<evidence type="ECO:0000313" key="7">
    <source>
        <dbReference type="Proteomes" id="UP001595898"/>
    </source>
</evidence>
<evidence type="ECO:0000256" key="3">
    <source>
        <dbReference type="ARBA" id="ARBA00022723"/>
    </source>
</evidence>
<dbReference type="InterPro" id="IPR006439">
    <property type="entry name" value="HAD-SF_hydro_IA"/>
</dbReference>
<dbReference type="InterPro" id="IPR023214">
    <property type="entry name" value="HAD_sf"/>
</dbReference>
<dbReference type="PRINTS" id="PR00413">
    <property type="entry name" value="HADHALOGNASE"/>
</dbReference>
<dbReference type="EC" id="3.1.3.-" evidence="6"/>
<proteinExistence type="inferred from homology"/>
<dbReference type="SUPFAM" id="SSF56784">
    <property type="entry name" value="HAD-like"/>
    <property type="match status" value="1"/>
</dbReference>
<dbReference type="SFLD" id="SFLDG01129">
    <property type="entry name" value="C1.5:_HAD__Beta-PGM__Phosphata"/>
    <property type="match status" value="1"/>
</dbReference>
<organism evidence="6 7">
    <name type="scientific">Halosolutus amylolyticus</name>
    <dbReference type="NCBI Taxonomy" id="2932267"/>
    <lineage>
        <taxon>Archaea</taxon>
        <taxon>Methanobacteriati</taxon>
        <taxon>Methanobacteriota</taxon>
        <taxon>Stenosarchaea group</taxon>
        <taxon>Halobacteria</taxon>
        <taxon>Halobacteriales</taxon>
        <taxon>Natrialbaceae</taxon>
        <taxon>Halosolutus</taxon>
    </lineage>
</organism>
<dbReference type="Proteomes" id="UP001595898">
    <property type="component" value="Unassembled WGS sequence"/>
</dbReference>
<accession>A0ABD5PUJ7</accession>
<comment type="similarity">
    <text evidence="2">Belongs to the HAD-like hydrolase superfamily.</text>
</comment>
<keyword evidence="4 6" id="KW-0378">Hydrolase</keyword>
<sequence>MTRTDTAYETLVFDLDRTLVVHDQSTADVFEAACARCGVEPFCDTDALELTSRLVANGSTELDAAAFDRRLFATAATAAGATIDPTELASAYDDVLDESAVSLRPGARTALALAEEYETALVTNGPERTHATKLAAAGIRDRFDVIVFGSDVSRVKPAPDPIERALGRLGSDPARALKIGDSLEKDVAGANAAGVDSVWIPFADRSRTTADPEPSYTLSTLAELPALLE</sequence>
<dbReference type="NCBIfam" id="TIGR01549">
    <property type="entry name" value="HAD-SF-IA-v1"/>
    <property type="match status" value="1"/>
</dbReference>